<evidence type="ECO:0000313" key="3">
    <source>
        <dbReference type="RefSeq" id="XP_026099242.1"/>
    </source>
</evidence>
<dbReference type="Proteomes" id="UP000515129">
    <property type="component" value="Unplaced"/>
</dbReference>
<protein>
    <submittedName>
        <fullName evidence="3">Tetratricopeptide repeat protein 23 isoform X1</fullName>
    </submittedName>
</protein>
<organism evidence="2 3">
    <name type="scientific">Carassius auratus</name>
    <name type="common">Goldfish</name>
    <dbReference type="NCBI Taxonomy" id="7957"/>
    <lineage>
        <taxon>Eukaryota</taxon>
        <taxon>Metazoa</taxon>
        <taxon>Chordata</taxon>
        <taxon>Craniata</taxon>
        <taxon>Vertebrata</taxon>
        <taxon>Euteleostomi</taxon>
        <taxon>Actinopterygii</taxon>
        <taxon>Neopterygii</taxon>
        <taxon>Teleostei</taxon>
        <taxon>Ostariophysi</taxon>
        <taxon>Cypriniformes</taxon>
        <taxon>Cyprinidae</taxon>
        <taxon>Cyprininae</taxon>
        <taxon>Carassius</taxon>
    </lineage>
</organism>
<dbReference type="SUPFAM" id="SSF48452">
    <property type="entry name" value="TPR-like"/>
    <property type="match status" value="2"/>
</dbReference>
<dbReference type="CTD" id="64927"/>
<name>A0A6P6MRQ2_CARAU</name>
<gene>
    <name evidence="3" type="primary">ttc23</name>
</gene>
<dbReference type="PROSITE" id="PS50005">
    <property type="entry name" value="TPR"/>
    <property type="match status" value="1"/>
</dbReference>
<dbReference type="PANTHER" id="PTHR14485:SF3">
    <property type="entry name" value="TETRATRICOPEPTIDE REPEAT PROTEIN 23"/>
    <property type="match status" value="1"/>
</dbReference>
<dbReference type="KEGG" id="caua:113070231"/>
<dbReference type="RefSeq" id="XP_026099242.1">
    <property type="nucleotide sequence ID" value="XM_026243457.1"/>
</dbReference>
<dbReference type="SMART" id="SM00028">
    <property type="entry name" value="TPR"/>
    <property type="match status" value="3"/>
</dbReference>
<dbReference type="InterPro" id="IPR019734">
    <property type="entry name" value="TPR_rpt"/>
</dbReference>
<dbReference type="Gene3D" id="1.25.40.10">
    <property type="entry name" value="Tetratricopeptide repeat domain"/>
    <property type="match status" value="3"/>
</dbReference>
<proteinExistence type="predicted"/>
<dbReference type="OrthoDB" id="9986634at2759"/>
<evidence type="ECO:0000256" key="1">
    <source>
        <dbReference type="PROSITE-ProRule" id="PRU00339"/>
    </source>
</evidence>
<evidence type="ECO:0000313" key="2">
    <source>
        <dbReference type="Proteomes" id="UP000515129"/>
    </source>
</evidence>
<dbReference type="InterPro" id="IPR011990">
    <property type="entry name" value="TPR-like_helical_dom_sf"/>
</dbReference>
<dbReference type="PANTHER" id="PTHR14485">
    <property type="entry name" value="TETRATRICOPEPTIDE REPEAT PROTEIN 23"/>
    <property type="match status" value="1"/>
</dbReference>
<dbReference type="InterPro" id="IPR042621">
    <property type="entry name" value="TTC23/TTC23L"/>
</dbReference>
<sequence>MSLAPHSGPFRASQQSCSVTALDEPFTSFNMSSSASSGESLQETDSTIISQKADVKNYSMMTPAEKLSLCERRAQSLADSEEYDPCIQELVRCLALSRLVYGNEHFAVAQAQSRLAKAYLQHKGWAHQAQEHASQAHEVLRSSQQEERRSHLSCLLTIHQTLGNAALLLGNLAEAESSFQKAEIVVGDLVVQEAMGKEERVDIEYEIFTNLARVYQRQGKPEKALSQCERALELFQKGDQLSRICCVYRNMAAIEQAQGHLDRAIEHLLLAHSIALRQSPGGLEGAQIAHSLALAYSSTSEPHHNVDSAAHFFEESISVYRSALGPQDTLTLSAQDDFSHFLLLTGQQERCAEIQKESLAYKKRTFGELSAEVAEALQLIGGVEMTQGQMRHSHRTLKKCLDIQNMLYGPQHKKTKATQRTVDMLSQSPEIGEGHKDIGLETRPPFCAVVSSVSEVTSSMSNS</sequence>
<keyword evidence="2" id="KW-1185">Reference proteome</keyword>
<accession>A0A6P6MRQ2</accession>
<dbReference type="Pfam" id="PF13374">
    <property type="entry name" value="TPR_10"/>
    <property type="match status" value="1"/>
</dbReference>
<keyword evidence="1" id="KW-0802">TPR repeat</keyword>
<reference evidence="3" key="1">
    <citation type="submission" date="2025-08" db="UniProtKB">
        <authorList>
            <consortium name="RefSeq"/>
        </authorList>
    </citation>
    <scope>IDENTIFICATION</scope>
    <source>
        <strain evidence="3">Wakin</strain>
        <tissue evidence="3">Muscle</tissue>
    </source>
</reference>
<feature type="repeat" description="TPR" evidence="1">
    <location>
        <begin position="205"/>
        <end position="238"/>
    </location>
</feature>
<dbReference type="AlphaFoldDB" id="A0A6P6MRQ2"/>